<protein>
    <recommendedName>
        <fullName evidence="6">LicD/FKTN/FKRP nucleotidyltransferase domain-containing protein</fullName>
    </recommendedName>
</protein>
<accession>A0AAN6PV08</accession>
<dbReference type="AlphaFoldDB" id="A0AAN6PV08"/>
<gene>
    <name evidence="7" type="ORF">N658DRAFT_477586</name>
</gene>
<dbReference type="InterPro" id="IPR009644">
    <property type="entry name" value="FKTN/MNN4/W02B3.4-1"/>
</dbReference>
<comment type="caution">
    <text evidence="7">The sequence shown here is derived from an EMBL/GenBank/DDBJ whole genome shotgun (WGS) entry which is preliminary data.</text>
</comment>
<evidence type="ECO:0000259" key="6">
    <source>
        <dbReference type="Pfam" id="PF04991"/>
    </source>
</evidence>
<dbReference type="EMBL" id="MU863661">
    <property type="protein sequence ID" value="KAK4098268.1"/>
    <property type="molecule type" value="Genomic_DNA"/>
</dbReference>
<evidence type="ECO:0000256" key="5">
    <source>
        <dbReference type="SAM" id="MobiDB-lite"/>
    </source>
</evidence>
<name>A0AAN6PV08_9PEZI</name>
<keyword evidence="8" id="KW-1185">Reference proteome</keyword>
<feature type="compositionally biased region" description="Low complexity" evidence="5">
    <location>
        <begin position="39"/>
        <end position="53"/>
    </location>
</feature>
<evidence type="ECO:0000256" key="2">
    <source>
        <dbReference type="ARBA" id="ARBA00022692"/>
    </source>
</evidence>
<dbReference type="PANTHER" id="PTHR15407">
    <property type="entry name" value="FUKUTIN-RELATED"/>
    <property type="match status" value="1"/>
</dbReference>
<evidence type="ECO:0000256" key="4">
    <source>
        <dbReference type="ARBA" id="ARBA00023136"/>
    </source>
</evidence>
<feature type="region of interest" description="Disordered" evidence="5">
    <location>
        <begin position="39"/>
        <end position="76"/>
    </location>
</feature>
<comment type="subcellular location">
    <subcellularLocation>
        <location evidence="1">Membrane</location>
        <topology evidence="1">Single-pass membrane protein</topology>
    </subcellularLocation>
</comment>
<dbReference type="Proteomes" id="UP001305647">
    <property type="component" value="Unassembled WGS sequence"/>
</dbReference>
<dbReference type="PANTHER" id="PTHR15407:SF28">
    <property type="entry name" value="RIBITOL-5-PHOSPHATE TRANSFERASE FKTN"/>
    <property type="match status" value="1"/>
</dbReference>
<feature type="domain" description="LicD/FKTN/FKRP nucleotidyltransferase" evidence="6">
    <location>
        <begin position="129"/>
        <end position="230"/>
    </location>
</feature>
<keyword evidence="3" id="KW-1133">Transmembrane helix</keyword>
<dbReference type="Pfam" id="PF04991">
    <property type="entry name" value="LicD"/>
    <property type="match status" value="1"/>
</dbReference>
<dbReference type="GO" id="GO:0016020">
    <property type="term" value="C:membrane"/>
    <property type="evidence" value="ECO:0007669"/>
    <property type="project" value="UniProtKB-SubCell"/>
</dbReference>
<evidence type="ECO:0000256" key="1">
    <source>
        <dbReference type="ARBA" id="ARBA00004167"/>
    </source>
</evidence>
<dbReference type="InterPro" id="IPR007074">
    <property type="entry name" value="LicD/FKTN/FKRP_NTP_transf"/>
</dbReference>
<organism evidence="7 8">
    <name type="scientific">Parathielavia hyrcaniae</name>
    <dbReference type="NCBI Taxonomy" id="113614"/>
    <lineage>
        <taxon>Eukaryota</taxon>
        <taxon>Fungi</taxon>
        <taxon>Dikarya</taxon>
        <taxon>Ascomycota</taxon>
        <taxon>Pezizomycotina</taxon>
        <taxon>Sordariomycetes</taxon>
        <taxon>Sordariomycetidae</taxon>
        <taxon>Sordariales</taxon>
        <taxon>Chaetomiaceae</taxon>
        <taxon>Parathielavia</taxon>
    </lineage>
</organism>
<dbReference type="GO" id="GO:0009100">
    <property type="term" value="P:glycoprotein metabolic process"/>
    <property type="evidence" value="ECO:0007669"/>
    <property type="project" value="UniProtKB-ARBA"/>
</dbReference>
<reference evidence="7" key="1">
    <citation type="journal article" date="2023" name="Mol. Phylogenet. Evol.">
        <title>Genome-scale phylogeny and comparative genomics of the fungal order Sordariales.</title>
        <authorList>
            <person name="Hensen N."/>
            <person name="Bonometti L."/>
            <person name="Westerberg I."/>
            <person name="Brannstrom I.O."/>
            <person name="Guillou S."/>
            <person name="Cros-Aarteil S."/>
            <person name="Calhoun S."/>
            <person name="Haridas S."/>
            <person name="Kuo A."/>
            <person name="Mondo S."/>
            <person name="Pangilinan J."/>
            <person name="Riley R."/>
            <person name="LaButti K."/>
            <person name="Andreopoulos B."/>
            <person name="Lipzen A."/>
            <person name="Chen C."/>
            <person name="Yan M."/>
            <person name="Daum C."/>
            <person name="Ng V."/>
            <person name="Clum A."/>
            <person name="Steindorff A."/>
            <person name="Ohm R.A."/>
            <person name="Martin F."/>
            <person name="Silar P."/>
            <person name="Natvig D.O."/>
            <person name="Lalanne C."/>
            <person name="Gautier V."/>
            <person name="Ament-Velasquez S.L."/>
            <person name="Kruys A."/>
            <person name="Hutchinson M.I."/>
            <person name="Powell A.J."/>
            <person name="Barry K."/>
            <person name="Miller A.N."/>
            <person name="Grigoriev I.V."/>
            <person name="Debuchy R."/>
            <person name="Gladieux P."/>
            <person name="Hiltunen Thoren M."/>
            <person name="Johannesson H."/>
        </authorList>
    </citation>
    <scope>NUCLEOTIDE SEQUENCE</scope>
    <source>
        <strain evidence="7">CBS 757.83</strain>
    </source>
</reference>
<keyword evidence="4" id="KW-0472">Membrane</keyword>
<evidence type="ECO:0000313" key="7">
    <source>
        <dbReference type="EMBL" id="KAK4098268.1"/>
    </source>
</evidence>
<evidence type="ECO:0000313" key="8">
    <source>
        <dbReference type="Proteomes" id="UP001305647"/>
    </source>
</evidence>
<sequence>MILSPSLFFTQKKCLLLVTALLVFSAILGTAAVARAGAPPPATISSSSSSSSPSPIPSEPPAHDGQNKTDPPPAEPEEYKYFQEAGGGAELTHYDARFFRGKVPYATHRAVLAHLIRSYTTTFRTSLRLETWLAHGTLLGWWWNGRIMPWDFDVDAQVSGETLRVMAARHNGSLHEYTYRNETTGLDEIRVFLLDVNAFGTRVGRGTGANAIDARWIDVETGMYVDITALMERDRGGKPGVVSCKNFHDYTPAAIWPLRETKFEGVTALVPREFEKVLVDEYGAKSLEVTEWEGHHWDAKLKEWIKNETTNENKTEGVL</sequence>
<evidence type="ECO:0000256" key="3">
    <source>
        <dbReference type="ARBA" id="ARBA00022989"/>
    </source>
</evidence>
<keyword evidence="2" id="KW-0812">Transmembrane</keyword>
<proteinExistence type="predicted"/>
<reference evidence="7" key="2">
    <citation type="submission" date="2023-05" db="EMBL/GenBank/DDBJ databases">
        <authorList>
            <consortium name="Lawrence Berkeley National Laboratory"/>
            <person name="Steindorff A."/>
            <person name="Hensen N."/>
            <person name="Bonometti L."/>
            <person name="Westerberg I."/>
            <person name="Brannstrom I.O."/>
            <person name="Guillou S."/>
            <person name="Cros-Aarteil S."/>
            <person name="Calhoun S."/>
            <person name="Haridas S."/>
            <person name="Kuo A."/>
            <person name="Mondo S."/>
            <person name="Pangilinan J."/>
            <person name="Riley R."/>
            <person name="Labutti K."/>
            <person name="Andreopoulos B."/>
            <person name="Lipzen A."/>
            <person name="Chen C."/>
            <person name="Yanf M."/>
            <person name="Daum C."/>
            <person name="Ng V."/>
            <person name="Clum A."/>
            <person name="Ohm R."/>
            <person name="Martin F."/>
            <person name="Silar P."/>
            <person name="Natvig D."/>
            <person name="Lalanne C."/>
            <person name="Gautier V."/>
            <person name="Ament-Velasquez S.L."/>
            <person name="Kruys A."/>
            <person name="Hutchinson M.I."/>
            <person name="Powell A.J."/>
            <person name="Barry K."/>
            <person name="Miller A.N."/>
            <person name="Grigoriev I.V."/>
            <person name="Debuchy R."/>
            <person name="Gladieux P."/>
            <person name="Thoren M.H."/>
            <person name="Johannesson H."/>
        </authorList>
    </citation>
    <scope>NUCLEOTIDE SEQUENCE</scope>
    <source>
        <strain evidence="7">CBS 757.83</strain>
    </source>
</reference>